<dbReference type="Proteomes" id="UP000315783">
    <property type="component" value="Unassembled WGS sequence"/>
</dbReference>
<comment type="similarity">
    <text evidence="1">Belongs to the methyltransferase superfamily. LaeA methyltransferase family.</text>
</comment>
<accession>A0A545VIK0</accession>
<gene>
    <name evidence="3" type="ORF">IF1G_11271</name>
</gene>
<evidence type="ECO:0000256" key="1">
    <source>
        <dbReference type="ARBA" id="ARBA00038158"/>
    </source>
</evidence>
<dbReference type="STRING" id="43265.A0A545VIK0"/>
<evidence type="ECO:0000256" key="2">
    <source>
        <dbReference type="SAM" id="MobiDB-lite"/>
    </source>
</evidence>
<name>A0A545VIK0_9HYPO</name>
<dbReference type="PANTHER" id="PTHR43591">
    <property type="entry name" value="METHYLTRANSFERASE"/>
    <property type="match status" value="1"/>
</dbReference>
<evidence type="ECO:0000313" key="3">
    <source>
        <dbReference type="EMBL" id="TQV90069.1"/>
    </source>
</evidence>
<evidence type="ECO:0000313" key="4">
    <source>
        <dbReference type="Proteomes" id="UP000315783"/>
    </source>
</evidence>
<dbReference type="SUPFAM" id="SSF53335">
    <property type="entry name" value="S-adenosyl-L-methionine-dependent methyltransferases"/>
    <property type="match status" value="1"/>
</dbReference>
<dbReference type="EMBL" id="SPUK01000039">
    <property type="protein sequence ID" value="TQV90069.1"/>
    <property type="molecule type" value="Genomic_DNA"/>
</dbReference>
<organism evidence="3 4">
    <name type="scientific">Cordyceps javanica</name>
    <dbReference type="NCBI Taxonomy" id="43265"/>
    <lineage>
        <taxon>Eukaryota</taxon>
        <taxon>Fungi</taxon>
        <taxon>Dikarya</taxon>
        <taxon>Ascomycota</taxon>
        <taxon>Pezizomycotina</taxon>
        <taxon>Sordariomycetes</taxon>
        <taxon>Hypocreomycetidae</taxon>
        <taxon>Hypocreales</taxon>
        <taxon>Cordycipitaceae</taxon>
        <taxon>Cordyceps</taxon>
    </lineage>
</organism>
<feature type="compositionally biased region" description="Acidic residues" evidence="2">
    <location>
        <begin position="46"/>
        <end position="56"/>
    </location>
</feature>
<keyword evidence="4" id="KW-1185">Reference proteome</keyword>
<protein>
    <submittedName>
        <fullName evidence="3">SAM dependent methyltransferase</fullName>
    </submittedName>
</protein>
<feature type="compositionally biased region" description="Polar residues" evidence="2">
    <location>
        <begin position="32"/>
        <end position="42"/>
    </location>
</feature>
<dbReference type="Pfam" id="PF13489">
    <property type="entry name" value="Methyltransf_23"/>
    <property type="match status" value="1"/>
</dbReference>
<dbReference type="Gene3D" id="3.40.50.150">
    <property type="entry name" value="Vaccinia Virus protein VP39"/>
    <property type="match status" value="1"/>
</dbReference>
<proteinExistence type="inferred from homology"/>
<dbReference type="InterPro" id="IPR029063">
    <property type="entry name" value="SAM-dependent_MTases_sf"/>
</dbReference>
<feature type="region of interest" description="Disordered" evidence="2">
    <location>
        <begin position="1"/>
        <end position="56"/>
    </location>
</feature>
<keyword evidence="3" id="KW-0489">Methyltransferase</keyword>
<dbReference type="CDD" id="cd02440">
    <property type="entry name" value="AdoMet_MTases"/>
    <property type="match status" value="1"/>
</dbReference>
<reference evidence="3 4" key="1">
    <citation type="journal article" date="2019" name="Appl. Microbiol. Biotechnol.">
        <title>Genome sequence of Isaria javanica and comparative genome analysis insights into family S53 peptidase evolution in fungal entomopathogens.</title>
        <authorList>
            <person name="Lin R."/>
            <person name="Zhang X."/>
            <person name="Xin B."/>
            <person name="Zou M."/>
            <person name="Gao Y."/>
            <person name="Qin F."/>
            <person name="Hu Q."/>
            <person name="Xie B."/>
            <person name="Cheng X."/>
        </authorList>
    </citation>
    <scope>NUCLEOTIDE SEQUENCE [LARGE SCALE GENOMIC DNA]</scope>
    <source>
        <strain evidence="3 4">IJ1G</strain>
    </source>
</reference>
<dbReference type="OrthoDB" id="2013972at2759"/>
<dbReference type="GO" id="GO:0032259">
    <property type="term" value="P:methylation"/>
    <property type="evidence" value="ECO:0007669"/>
    <property type="project" value="UniProtKB-KW"/>
</dbReference>
<comment type="caution">
    <text evidence="3">The sequence shown here is derived from an EMBL/GenBank/DDBJ whole genome shotgun (WGS) entry which is preliminary data.</text>
</comment>
<sequence length="363" mass="41143">MDTQQSDGVAVKQSADAKRTPSPEQAAIEEGVTNTQIPFISHSSDEDNDSALGDDESVASSSISLTDSIFEYRALHGRTYQVSKSTEYWGPNDEEQNEGLDLAHALITMLMGDQLFEAPLERTPARILDVGTGTGIWALDVADTHPGASIVGTDISPIQPNWVPPNCSFYIEDAQLDWTFEAASFDFVHIRAMYGSIDDWGRLYRQAYDALVPGGWIENFEFTIQLHSDAPHVRDDPDHIFKRWAAVFYEAADRLNRTLRIGNNGTIRRLLHEAGFENVTQKYYQVPVGGWSSDPTYRKIGLYNLAFMEQSLEGFALFLLRDIMKWEYERVQLFLMEMRSEMRNTKIRPFYLMTNAFARKPVG</sequence>
<dbReference type="GO" id="GO:0008168">
    <property type="term" value="F:methyltransferase activity"/>
    <property type="evidence" value="ECO:0007669"/>
    <property type="project" value="UniProtKB-KW"/>
</dbReference>
<dbReference type="PANTHER" id="PTHR43591:SF10">
    <property type="entry name" value="ABC TRANSMEMBRANE TYPE-1 DOMAIN-CONTAINING PROTEIN-RELATED"/>
    <property type="match status" value="1"/>
</dbReference>
<dbReference type="AlphaFoldDB" id="A0A545VIK0"/>
<keyword evidence="3" id="KW-0808">Transferase</keyword>